<comment type="subcellular location">
    <subcellularLocation>
        <location evidence="1">Cell membrane</location>
        <topology evidence="1">Single-pass membrane protein</topology>
    </subcellularLocation>
    <subcellularLocation>
        <location evidence="7">Cell membrane</location>
        <topology evidence="7">Single-pass type II membrane protein</topology>
    </subcellularLocation>
</comment>
<reference evidence="9 10" key="1">
    <citation type="submission" date="2019-04" db="EMBL/GenBank/DDBJ databases">
        <authorList>
            <person name="Van Vliet M D."/>
        </authorList>
    </citation>
    <scope>NUCLEOTIDE SEQUENCE [LARGE SCALE GENOMIC DNA]</scope>
    <source>
        <strain evidence="9 10">F1</strain>
    </source>
</reference>
<dbReference type="Gene3D" id="3.30.420.270">
    <property type="match status" value="1"/>
</dbReference>
<keyword evidence="6 8" id="KW-0472">Membrane</keyword>
<evidence type="ECO:0000256" key="7">
    <source>
        <dbReference type="RuleBase" id="RU003879"/>
    </source>
</evidence>
<keyword evidence="5 8" id="KW-1133">Transmembrane helix</keyword>
<evidence type="ECO:0000256" key="2">
    <source>
        <dbReference type="ARBA" id="ARBA00005811"/>
    </source>
</evidence>
<keyword evidence="7" id="KW-0813">Transport</keyword>
<evidence type="ECO:0000256" key="4">
    <source>
        <dbReference type="ARBA" id="ARBA00022692"/>
    </source>
</evidence>
<dbReference type="RefSeq" id="WP_136077392.1">
    <property type="nucleotide sequence ID" value="NZ_CAAHFG010000001.1"/>
</dbReference>
<dbReference type="GO" id="GO:0015031">
    <property type="term" value="P:protein transport"/>
    <property type="evidence" value="ECO:0007669"/>
    <property type="project" value="UniProtKB-KW"/>
</dbReference>
<evidence type="ECO:0000313" key="10">
    <source>
        <dbReference type="Proteomes" id="UP000366872"/>
    </source>
</evidence>
<gene>
    <name evidence="9" type="primary">exbD_1</name>
    <name evidence="9" type="ORF">PDESU_00194</name>
</gene>
<name>A0A6C2TVL0_PONDE</name>
<dbReference type="PANTHER" id="PTHR30558:SF3">
    <property type="entry name" value="BIOPOLYMER TRANSPORT PROTEIN EXBD-RELATED"/>
    <property type="match status" value="1"/>
</dbReference>
<keyword evidence="7" id="KW-0653">Protein transport</keyword>
<evidence type="ECO:0000313" key="9">
    <source>
        <dbReference type="EMBL" id="VGO11649.1"/>
    </source>
</evidence>
<dbReference type="GO" id="GO:0005886">
    <property type="term" value="C:plasma membrane"/>
    <property type="evidence" value="ECO:0007669"/>
    <property type="project" value="UniProtKB-SubCell"/>
</dbReference>
<evidence type="ECO:0000256" key="6">
    <source>
        <dbReference type="ARBA" id="ARBA00023136"/>
    </source>
</evidence>
<evidence type="ECO:0000256" key="8">
    <source>
        <dbReference type="SAM" id="Phobius"/>
    </source>
</evidence>
<accession>A0A6C2TVL0</accession>
<proteinExistence type="inferred from homology"/>
<evidence type="ECO:0000256" key="1">
    <source>
        <dbReference type="ARBA" id="ARBA00004162"/>
    </source>
</evidence>
<evidence type="ECO:0000256" key="5">
    <source>
        <dbReference type="ARBA" id="ARBA00022989"/>
    </source>
</evidence>
<feature type="transmembrane region" description="Helical" evidence="8">
    <location>
        <begin position="21"/>
        <end position="38"/>
    </location>
</feature>
<protein>
    <submittedName>
        <fullName evidence="9">Biopolymer transport protein ExbD</fullName>
    </submittedName>
</protein>
<evidence type="ECO:0000256" key="3">
    <source>
        <dbReference type="ARBA" id="ARBA00022475"/>
    </source>
</evidence>
<dbReference type="Pfam" id="PF02472">
    <property type="entry name" value="ExbD"/>
    <property type="match status" value="1"/>
</dbReference>
<dbReference type="GO" id="GO:0022857">
    <property type="term" value="F:transmembrane transporter activity"/>
    <property type="evidence" value="ECO:0007669"/>
    <property type="project" value="InterPro"/>
</dbReference>
<keyword evidence="4 7" id="KW-0812">Transmembrane</keyword>
<dbReference type="InterPro" id="IPR003400">
    <property type="entry name" value="ExbD"/>
</dbReference>
<keyword evidence="3" id="KW-1003">Cell membrane</keyword>
<dbReference type="Proteomes" id="UP000366872">
    <property type="component" value="Unassembled WGS sequence"/>
</dbReference>
<dbReference type="AlphaFoldDB" id="A0A6C2TVL0"/>
<dbReference type="EMBL" id="CAAHFG010000001">
    <property type="protein sequence ID" value="VGO11649.1"/>
    <property type="molecule type" value="Genomic_DNA"/>
</dbReference>
<comment type="similarity">
    <text evidence="2 7">Belongs to the ExbD/TolR family.</text>
</comment>
<sequence length="134" mass="15088">MKIKSPARDDVSIDMGPMIDLVFLLLIFFMVASVVTELEKVEVEIPQSSHAKVPEDTKGRMMLSIDADNQVYVGTQPVELEELKTLIDSELDLNPELRILIRADHRVEYKTCKDLMIACGEVGATDLIYATFEE</sequence>
<organism evidence="9 10">
    <name type="scientific">Pontiella desulfatans</name>
    <dbReference type="NCBI Taxonomy" id="2750659"/>
    <lineage>
        <taxon>Bacteria</taxon>
        <taxon>Pseudomonadati</taxon>
        <taxon>Kiritimatiellota</taxon>
        <taxon>Kiritimatiellia</taxon>
        <taxon>Kiritimatiellales</taxon>
        <taxon>Pontiellaceae</taxon>
        <taxon>Pontiella</taxon>
    </lineage>
</organism>
<keyword evidence="10" id="KW-1185">Reference proteome</keyword>
<dbReference type="PANTHER" id="PTHR30558">
    <property type="entry name" value="EXBD MEMBRANE COMPONENT OF PMF-DRIVEN MACROMOLECULE IMPORT SYSTEM"/>
    <property type="match status" value="1"/>
</dbReference>